<keyword evidence="3" id="KW-0969">Cilium</keyword>
<reference evidence="3 4" key="1">
    <citation type="submission" date="2020-11" db="EMBL/GenBank/DDBJ databases">
        <title>WGS of Herminiimonas contaminans strain Marseille-Q4544 isolated from planarians Schmidtea mediterranea.</title>
        <authorList>
            <person name="Kangale L."/>
        </authorList>
    </citation>
    <scope>NUCLEOTIDE SEQUENCE [LARGE SCALE GENOMIC DNA]</scope>
    <source>
        <strain evidence="3 4">Marseille-Q4544</strain>
    </source>
</reference>
<keyword evidence="4" id="KW-1185">Reference proteome</keyword>
<protein>
    <submittedName>
        <fullName evidence="3">Antiactivator of flagellar biosynthesis FleN protein</fullName>
    </submittedName>
</protein>
<dbReference type="RefSeq" id="WP_195874589.1">
    <property type="nucleotide sequence ID" value="NZ_JADOEL010000002.1"/>
</dbReference>
<dbReference type="PANTHER" id="PTHR43384">
    <property type="entry name" value="SEPTUM SITE-DETERMINING PROTEIN MIND HOMOLOG, CHLOROPLASTIC-RELATED"/>
    <property type="match status" value="1"/>
</dbReference>
<dbReference type="SUPFAM" id="SSF52540">
    <property type="entry name" value="P-loop containing nucleoside triphosphate hydrolases"/>
    <property type="match status" value="1"/>
</dbReference>
<comment type="caution">
    <text evidence="3">The sequence shown here is derived from an EMBL/GenBank/DDBJ whole genome shotgun (WGS) entry which is preliminary data.</text>
</comment>
<dbReference type="EMBL" id="JADOEL010000002">
    <property type="protein sequence ID" value="MBF8176533.1"/>
    <property type="molecule type" value="Genomic_DNA"/>
</dbReference>
<gene>
    <name evidence="3" type="ORF">IXC47_02420</name>
</gene>
<keyword evidence="2" id="KW-0067">ATP-binding</keyword>
<dbReference type="Gene3D" id="3.40.50.300">
    <property type="entry name" value="P-loop containing nucleotide triphosphate hydrolases"/>
    <property type="match status" value="1"/>
</dbReference>
<accession>A0ABS0ETM7</accession>
<organism evidence="3 4">
    <name type="scientific">Herminiimonas contaminans</name>
    <dbReference type="NCBI Taxonomy" id="1111140"/>
    <lineage>
        <taxon>Bacteria</taxon>
        <taxon>Pseudomonadati</taxon>
        <taxon>Pseudomonadota</taxon>
        <taxon>Betaproteobacteria</taxon>
        <taxon>Burkholderiales</taxon>
        <taxon>Oxalobacteraceae</taxon>
        <taxon>Herminiimonas</taxon>
    </lineage>
</organism>
<keyword evidence="3" id="KW-0966">Cell projection</keyword>
<name>A0ABS0ETM7_9BURK</name>
<sequence length="272" mass="28724">MASFECDQAEGLRRMLAGPKPRIFTFLSAASATDKSAMLVNLSASLALSGSDVVLLDACSSNDGISHRMGAELQATLLDVARQERALNQVVHAMPQGFGLASLTRGSLRAANGSDQHQQRRLSNAFGVLAAQSDVLMVDAELDMNDNFAIPAMGNGEIIVQVTPGAASIKKAYALIKRLNAQLGRRPFGILVTGADAQEAAVVYQNMAQAASRYLALQLHSVGFVPQDDHMTRAARLGRAVIDAFPLAGASVAFRGLAERFTLSAHSAKFGA</sequence>
<evidence type="ECO:0000313" key="4">
    <source>
        <dbReference type="Proteomes" id="UP000657372"/>
    </source>
</evidence>
<dbReference type="PANTHER" id="PTHR43384:SF6">
    <property type="entry name" value="SEPTUM SITE-DETERMINING PROTEIN MIND HOMOLOG, CHLOROPLASTIC"/>
    <property type="match status" value="1"/>
</dbReference>
<evidence type="ECO:0000256" key="2">
    <source>
        <dbReference type="ARBA" id="ARBA00022840"/>
    </source>
</evidence>
<keyword evidence="1" id="KW-0547">Nucleotide-binding</keyword>
<evidence type="ECO:0000256" key="1">
    <source>
        <dbReference type="ARBA" id="ARBA00022741"/>
    </source>
</evidence>
<proteinExistence type="predicted"/>
<dbReference type="Proteomes" id="UP000657372">
    <property type="component" value="Unassembled WGS sequence"/>
</dbReference>
<evidence type="ECO:0000313" key="3">
    <source>
        <dbReference type="EMBL" id="MBF8176533.1"/>
    </source>
</evidence>
<dbReference type="InterPro" id="IPR050625">
    <property type="entry name" value="ParA/MinD_ATPase"/>
</dbReference>
<keyword evidence="3" id="KW-0282">Flagellum</keyword>
<dbReference type="InterPro" id="IPR027417">
    <property type="entry name" value="P-loop_NTPase"/>
</dbReference>